<dbReference type="Pfam" id="PF02424">
    <property type="entry name" value="ApbE"/>
    <property type="match status" value="1"/>
</dbReference>
<dbReference type="EC" id="2.7.1.180" evidence="2"/>
<dbReference type="PANTHER" id="PTHR30040:SF2">
    <property type="entry name" value="FAD:PROTEIN FMN TRANSFERASE"/>
    <property type="match status" value="1"/>
</dbReference>
<keyword evidence="4" id="KW-0285">Flavoprotein</keyword>
<evidence type="ECO:0000256" key="5">
    <source>
        <dbReference type="ARBA" id="ARBA00022679"/>
    </source>
</evidence>
<evidence type="ECO:0000256" key="9">
    <source>
        <dbReference type="ARBA" id="ARBA00031306"/>
    </source>
</evidence>
<accession>A0ABR4XQ94</accession>
<evidence type="ECO:0000256" key="6">
    <source>
        <dbReference type="ARBA" id="ARBA00022723"/>
    </source>
</evidence>
<proteinExistence type="predicted"/>
<dbReference type="Gene3D" id="3.10.520.10">
    <property type="entry name" value="ApbE-like domains"/>
    <property type="match status" value="1"/>
</dbReference>
<feature type="non-terminal residue" evidence="11">
    <location>
        <position position="1"/>
    </location>
</feature>
<sequence length="219" mass="24887">SQCWEKFVRFRDHLLYLKKSYEASLKNEGLIHDRSACQVMENWFDGANLPRPEQIGAKLDLIDPEQVVFNDKKRAVKLQLTGMEIDLGAIAKGYIADAVKNFWQRSGILSGIINLGGNILLVGSSRHGHGRWQIGVQDPFKIKNLPLGILTDLRDCSVVTSGIYERYLKLNGMFYHHMFDSKTGYPIKNDLSSVTIVSKNRSTLIFGRRSLFIMVQKRA</sequence>
<evidence type="ECO:0000256" key="4">
    <source>
        <dbReference type="ARBA" id="ARBA00022630"/>
    </source>
</evidence>
<keyword evidence="7" id="KW-0274">FAD</keyword>
<comment type="catalytic activity">
    <reaction evidence="10">
        <text>L-threonyl-[protein] + FAD = FMN-L-threonyl-[protein] + AMP + H(+)</text>
        <dbReference type="Rhea" id="RHEA:36847"/>
        <dbReference type="Rhea" id="RHEA-COMP:11060"/>
        <dbReference type="Rhea" id="RHEA-COMP:11061"/>
        <dbReference type="ChEBI" id="CHEBI:15378"/>
        <dbReference type="ChEBI" id="CHEBI:30013"/>
        <dbReference type="ChEBI" id="CHEBI:57692"/>
        <dbReference type="ChEBI" id="CHEBI:74257"/>
        <dbReference type="ChEBI" id="CHEBI:456215"/>
        <dbReference type="EC" id="2.7.1.180"/>
    </reaction>
</comment>
<protein>
    <recommendedName>
        <fullName evidence="3">FAD:protein FMN transferase</fullName>
        <ecNumber evidence="2">2.7.1.180</ecNumber>
    </recommendedName>
    <alternativeName>
        <fullName evidence="9">Flavin transferase</fullName>
    </alternativeName>
</protein>
<evidence type="ECO:0000313" key="12">
    <source>
        <dbReference type="Proteomes" id="UP000030023"/>
    </source>
</evidence>
<evidence type="ECO:0000256" key="7">
    <source>
        <dbReference type="ARBA" id="ARBA00022827"/>
    </source>
</evidence>
<comment type="cofactor">
    <cofactor evidence="1">
        <name>Mg(2+)</name>
        <dbReference type="ChEBI" id="CHEBI:18420"/>
    </cofactor>
</comment>
<dbReference type="InterPro" id="IPR003374">
    <property type="entry name" value="ApbE-like_sf"/>
</dbReference>
<comment type="caution">
    <text evidence="11">The sequence shown here is derived from an EMBL/GenBank/DDBJ whole genome shotgun (WGS) entry which is preliminary data.</text>
</comment>
<evidence type="ECO:0000256" key="2">
    <source>
        <dbReference type="ARBA" id="ARBA00011955"/>
    </source>
</evidence>
<dbReference type="PANTHER" id="PTHR30040">
    <property type="entry name" value="THIAMINE BIOSYNTHESIS LIPOPROTEIN APBE"/>
    <property type="match status" value="1"/>
</dbReference>
<dbReference type="InterPro" id="IPR024932">
    <property type="entry name" value="ApbE"/>
</dbReference>
<organism evidence="11 12">
    <name type="scientific">Oenococcus alcoholitolerans</name>
    <dbReference type="NCBI Taxonomy" id="931074"/>
    <lineage>
        <taxon>Bacteria</taxon>
        <taxon>Bacillati</taxon>
        <taxon>Bacillota</taxon>
        <taxon>Bacilli</taxon>
        <taxon>Lactobacillales</taxon>
        <taxon>Lactobacillaceae</taxon>
        <taxon>Oenococcus</taxon>
    </lineage>
</organism>
<keyword evidence="8" id="KW-0460">Magnesium</keyword>
<keyword evidence="5" id="KW-0808">Transferase</keyword>
<evidence type="ECO:0000256" key="8">
    <source>
        <dbReference type="ARBA" id="ARBA00022842"/>
    </source>
</evidence>
<dbReference type="EMBL" id="AXCV01000309">
    <property type="protein sequence ID" value="KGO31550.1"/>
    <property type="molecule type" value="Genomic_DNA"/>
</dbReference>
<dbReference type="Proteomes" id="UP000030023">
    <property type="component" value="Unassembled WGS sequence"/>
</dbReference>
<keyword evidence="6" id="KW-0479">Metal-binding</keyword>
<keyword evidence="12" id="KW-1185">Reference proteome</keyword>
<evidence type="ECO:0000256" key="3">
    <source>
        <dbReference type="ARBA" id="ARBA00016337"/>
    </source>
</evidence>
<dbReference type="SUPFAM" id="SSF143631">
    <property type="entry name" value="ApbE-like"/>
    <property type="match status" value="1"/>
</dbReference>
<evidence type="ECO:0000256" key="1">
    <source>
        <dbReference type="ARBA" id="ARBA00001946"/>
    </source>
</evidence>
<evidence type="ECO:0000313" key="11">
    <source>
        <dbReference type="EMBL" id="KGO31550.1"/>
    </source>
</evidence>
<name>A0ABR4XQ94_9LACO</name>
<evidence type="ECO:0000256" key="10">
    <source>
        <dbReference type="ARBA" id="ARBA00048540"/>
    </source>
</evidence>
<gene>
    <name evidence="11" type="ORF">Q757_06550</name>
</gene>
<reference evidence="11 12" key="1">
    <citation type="journal article" date="2014" name="Antonie Van Leeuwenhoek">
        <title>Oenococcus alcoholitolerans sp. nov., a lactic acid bacteria isolated from cachaca and ethanol fermentation processes.</title>
        <authorList>
            <person name="Badotti F."/>
            <person name="Moreira A.P."/>
            <person name="Tonon L.A."/>
            <person name="de Lucena B.T."/>
            <person name="Gomes Fde C."/>
            <person name="Kruger R."/>
            <person name="Thompson C.C."/>
            <person name="de Morais M.A.Jr."/>
            <person name="Rosa C.A."/>
            <person name="Thompson F.L."/>
        </authorList>
    </citation>
    <scope>NUCLEOTIDE SEQUENCE [LARGE SCALE GENOMIC DNA]</scope>
    <source>
        <strain evidence="11 12">UFRJ-M7.2.18</strain>
    </source>
</reference>